<evidence type="ECO:0000313" key="4">
    <source>
        <dbReference type="Proteomes" id="UP000501053"/>
    </source>
</evidence>
<protein>
    <submittedName>
        <fullName evidence="3">Hydratase</fullName>
    </submittedName>
</protein>
<dbReference type="PROSITE" id="PS50263">
    <property type="entry name" value="CN_HYDROLASE"/>
    <property type="match status" value="1"/>
</dbReference>
<dbReference type="InterPro" id="IPR050345">
    <property type="entry name" value="Aliph_Amidase/BUP"/>
</dbReference>
<dbReference type="EMBL" id="AP022869">
    <property type="protein sequence ID" value="BCB73013.1"/>
    <property type="molecule type" value="Genomic_DNA"/>
</dbReference>
<keyword evidence="4" id="KW-1185">Reference proteome</keyword>
<name>A0A6F8XH01_9GAMM</name>
<evidence type="ECO:0000313" key="3">
    <source>
        <dbReference type="EMBL" id="BCB73013.1"/>
    </source>
</evidence>
<organism evidence="3 4">
    <name type="scientific">Vreelandella aquamarina</name>
    <dbReference type="NCBI Taxonomy" id="77097"/>
    <lineage>
        <taxon>Bacteria</taxon>
        <taxon>Pseudomonadati</taxon>
        <taxon>Pseudomonadota</taxon>
        <taxon>Gammaproteobacteria</taxon>
        <taxon>Oceanospirillales</taxon>
        <taxon>Halomonadaceae</taxon>
        <taxon>Vreelandella</taxon>
    </lineage>
</organism>
<proteinExistence type="predicted"/>
<dbReference type="GO" id="GO:0016811">
    <property type="term" value="F:hydrolase activity, acting on carbon-nitrogen (but not peptide) bonds, in linear amides"/>
    <property type="evidence" value="ECO:0007669"/>
    <property type="project" value="TreeGrafter"/>
</dbReference>
<dbReference type="InterPro" id="IPR036526">
    <property type="entry name" value="C-N_Hydrolase_sf"/>
</dbReference>
<dbReference type="Proteomes" id="UP000501053">
    <property type="component" value="Chromosome"/>
</dbReference>
<evidence type="ECO:0000259" key="2">
    <source>
        <dbReference type="PROSITE" id="PS50263"/>
    </source>
</evidence>
<dbReference type="PANTHER" id="PTHR43674:SF2">
    <property type="entry name" value="BETA-UREIDOPROPIONASE"/>
    <property type="match status" value="1"/>
</dbReference>
<dbReference type="RefSeq" id="WP_172515496.1">
    <property type="nucleotide sequence ID" value="NZ_AP022869.1"/>
</dbReference>
<accession>A0A6F8XH01</accession>
<gene>
    <name evidence="3" type="ORF">HMEPL2_33640</name>
</gene>
<sequence length="302" mass="32821">MLCTQRTEHSEKSGVDRQEQVTVACIQFEPVFGDVAFNIGKTIELIEHAANAGACIIVLPELCSTGYVFHSKTEAFKLAETVPSGPASKAWSEAAQRLGVVIIAGIAEVESQKLYNSAVIIDSSGVLGVYRKLHLWGDENLYFEPGNLGAPVFDTQYGRVSVAICYDGWFPETFRIAAIQGADIVCIPTNWVPFPAPQAEKEPIATILHQAAAHSNSLVIACADRVGIERGQKFMGHSLLIGHTGWLLAGPASGDREEVIIGNVDFRAAKCNRTLNQFNNLLDDRRTDVYSSFNGLNIKAND</sequence>
<dbReference type="SUPFAM" id="SSF56317">
    <property type="entry name" value="Carbon-nitrogen hydrolase"/>
    <property type="match status" value="1"/>
</dbReference>
<dbReference type="AlphaFoldDB" id="A0A6F8XH01"/>
<dbReference type="Pfam" id="PF00795">
    <property type="entry name" value="CN_hydrolase"/>
    <property type="match status" value="1"/>
</dbReference>
<feature type="domain" description="CN hydrolase" evidence="2">
    <location>
        <begin position="21"/>
        <end position="266"/>
    </location>
</feature>
<dbReference type="CDD" id="cd07580">
    <property type="entry name" value="nitrilase_2"/>
    <property type="match status" value="1"/>
</dbReference>
<dbReference type="PANTHER" id="PTHR43674">
    <property type="entry name" value="NITRILASE C965.09-RELATED"/>
    <property type="match status" value="1"/>
</dbReference>
<dbReference type="Gene3D" id="3.60.110.10">
    <property type="entry name" value="Carbon-nitrogen hydrolase"/>
    <property type="match status" value="1"/>
</dbReference>
<dbReference type="InterPro" id="IPR003010">
    <property type="entry name" value="C-N_Hydrolase"/>
</dbReference>
<keyword evidence="1" id="KW-0378">Hydrolase</keyword>
<reference evidence="3 4" key="1">
    <citation type="submission" date="2020-03" db="EMBL/GenBank/DDBJ databases">
        <title>Complete Genome Sequence of Halomonas meridiana strain Eplume2, isolated from hydrothermal-plume in the north east Pacific Ocean.</title>
        <authorList>
            <person name="Kurihara Y."/>
            <person name="Kawai S."/>
            <person name="Sakai A."/>
            <person name="Galipon J."/>
            <person name="Arakawa K."/>
        </authorList>
    </citation>
    <scope>NUCLEOTIDE SEQUENCE [LARGE SCALE GENOMIC DNA]</scope>
    <source>
        <strain evidence="3 4">Eplume2</strain>
    </source>
</reference>
<evidence type="ECO:0000256" key="1">
    <source>
        <dbReference type="ARBA" id="ARBA00022801"/>
    </source>
</evidence>